<feature type="compositionally biased region" description="Acidic residues" evidence="1">
    <location>
        <begin position="15"/>
        <end position="33"/>
    </location>
</feature>
<organism evidence="3 4">
    <name type="scientific">Daldinia eschscholtzii</name>
    <dbReference type="NCBI Taxonomy" id="292717"/>
    <lineage>
        <taxon>Eukaryota</taxon>
        <taxon>Fungi</taxon>
        <taxon>Dikarya</taxon>
        <taxon>Ascomycota</taxon>
        <taxon>Pezizomycotina</taxon>
        <taxon>Sordariomycetes</taxon>
        <taxon>Xylariomycetidae</taxon>
        <taxon>Xylariales</taxon>
        <taxon>Hypoxylaceae</taxon>
        <taxon>Daldinia</taxon>
    </lineage>
</organism>
<feature type="region of interest" description="Disordered" evidence="1">
    <location>
        <begin position="1"/>
        <end position="54"/>
    </location>
</feature>
<evidence type="ECO:0000256" key="1">
    <source>
        <dbReference type="SAM" id="MobiDB-lite"/>
    </source>
</evidence>
<feature type="compositionally biased region" description="Acidic residues" evidence="1">
    <location>
        <begin position="563"/>
        <end position="574"/>
    </location>
</feature>
<dbReference type="InterPro" id="IPR045518">
    <property type="entry name" value="2EXR"/>
</dbReference>
<dbReference type="AlphaFoldDB" id="A0AAX6MM18"/>
<gene>
    <name evidence="3" type="ORF">Daesc_005990</name>
</gene>
<name>A0AAX6MM18_9PEZI</name>
<feature type="compositionally biased region" description="Acidic residues" evidence="1">
    <location>
        <begin position="457"/>
        <end position="467"/>
    </location>
</feature>
<accession>A0AAX6MM18</accession>
<dbReference type="Pfam" id="PF20150">
    <property type="entry name" value="2EXR"/>
    <property type="match status" value="1"/>
</dbReference>
<feature type="domain" description="2EXR" evidence="2">
    <location>
        <begin position="63"/>
        <end position="156"/>
    </location>
</feature>
<protein>
    <recommendedName>
        <fullName evidence="2">2EXR domain-containing protein</fullName>
    </recommendedName>
</protein>
<proteinExistence type="predicted"/>
<feature type="compositionally biased region" description="Basic and acidic residues" evidence="1">
    <location>
        <begin position="395"/>
        <end position="406"/>
    </location>
</feature>
<feature type="compositionally biased region" description="Acidic residues" evidence="1">
    <location>
        <begin position="477"/>
        <end position="489"/>
    </location>
</feature>
<feature type="compositionally biased region" description="Acidic residues" evidence="1">
    <location>
        <begin position="538"/>
        <end position="549"/>
    </location>
</feature>
<sequence length="574" mass="65744">MDEESDIEDRVASELSDDSNQDLDDYDSEESGSEDANYLLDMEAAESEGEYDDTSSTAEQFYFPQFKSLPPELRAHIWEFFDPDLRAKARVFYMIVRTSPMEFWRSATLIEQTAPARAMLATHRESRALALKSYPDTIGIHRGKGVIRYNSARDVILVSIGSILRPNDLEEFVSSLGNTKNLGFEYLREANEAILYPRLASHPTLKAIFRCYDSHDYSSRELRWCASDSVHRFYTLQTENDMILGSRPLKSMYCWPDLEDHREFAEEHAQTILEHPKPFTIWTMIEFSFSEGLRRYERLKAAALSSEEWGSDEESEHESIFLDDNEYESEGIDDATIESDSASDEENDDLVVQSGSDEDDMSVFYGFSPIQDENPELYLDDEIEVGNFSSLEPESPSHHDDASERDLSDEEPVQKSARRKRRVVSSDDEDEPDDKDDEEVKSLSRPAKRSRIVLSDTADEDDEDTDEDTKQDRDVVYELEESDESEDEEPVKTKSISLFEKLKQYRQENPVPSNSDAGSDIEASIGSGDWDGSNNDTFPDDEVEDEDELRENGGQITDISEEHLDEDEDEEDGW</sequence>
<evidence type="ECO:0000259" key="2">
    <source>
        <dbReference type="Pfam" id="PF20150"/>
    </source>
</evidence>
<feature type="compositionally biased region" description="Acidic residues" evidence="1">
    <location>
        <begin position="309"/>
        <end position="349"/>
    </location>
</feature>
<feature type="compositionally biased region" description="Acidic residues" evidence="1">
    <location>
        <begin position="43"/>
        <end position="53"/>
    </location>
</feature>
<dbReference type="EMBL" id="JBANMG010000005">
    <property type="protein sequence ID" value="KAK6953685.1"/>
    <property type="molecule type" value="Genomic_DNA"/>
</dbReference>
<feature type="compositionally biased region" description="Acidic residues" evidence="1">
    <location>
        <begin position="373"/>
        <end position="384"/>
    </location>
</feature>
<evidence type="ECO:0000313" key="4">
    <source>
        <dbReference type="Proteomes" id="UP001369815"/>
    </source>
</evidence>
<keyword evidence="4" id="KW-1185">Reference proteome</keyword>
<feature type="region of interest" description="Disordered" evidence="1">
    <location>
        <begin position="305"/>
        <end position="574"/>
    </location>
</feature>
<reference evidence="3 4" key="1">
    <citation type="journal article" date="2024" name="Front Chem Biol">
        <title>Unveiling the potential of Daldinia eschscholtzii MFLUCC 19-0629 through bioactivity and bioinformatics studies for enhanced sustainable agriculture production.</title>
        <authorList>
            <person name="Brooks S."/>
            <person name="Weaver J.A."/>
            <person name="Klomchit A."/>
            <person name="Alharthi S.A."/>
            <person name="Onlamun T."/>
            <person name="Nurani R."/>
            <person name="Vong T.K."/>
            <person name="Alberti F."/>
            <person name="Greco C."/>
        </authorList>
    </citation>
    <scope>NUCLEOTIDE SEQUENCE [LARGE SCALE GENOMIC DNA]</scope>
    <source>
        <strain evidence="3">MFLUCC 19-0629</strain>
    </source>
</reference>
<dbReference type="Proteomes" id="UP001369815">
    <property type="component" value="Unassembled WGS sequence"/>
</dbReference>
<feature type="compositionally biased region" description="Acidic residues" evidence="1">
    <location>
        <begin position="426"/>
        <end position="439"/>
    </location>
</feature>
<comment type="caution">
    <text evidence="3">The sequence shown here is derived from an EMBL/GenBank/DDBJ whole genome shotgun (WGS) entry which is preliminary data.</text>
</comment>
<evidence type="ECO:0000313" key="3">
    <source>
        <dbReference type="EMBL" id="KAK6953685.1"/>
    </source>
</evidence>